<evidence type="ECO:0000256" key="4">
    <source>
        <dbReference type="ARBA" id="ARBA00022833"/>
    </source>
</evidence>
<evidence type="ECO:0000313" key="9">
    <source>
        <dbReference type="EMBL" id="KAL2915519.1"/>
    </source>
</evidence>
<dbReference type="Pfam" id="PF01585">
    <property type="entry name" value="G-patch"/>
    <property type="match status" value="1"/>
</dbReference>
<dbReference type="Proteomes" id="UP001527925">
    <property type="component" value="Unassembled WGS sequence"/>
</dbReference>
<dbReference type="PROSITE" id="PS50174">
    <property type="entry name" value="G_PATCH"/>
    <property type="match status" value="1"/>
</dbReference>
<evidence type="ECO:0000259" key="8">
    <source>
        <dbReference type="PROSITE" id="PS50174"/>
    </source>
</evidence>
<sequence>MSAHEASAQLALVDEALAALREAGADEAEQAQLAAARAELALLVDMLREVDGGTTLLDPADELGGDAAWQHALHRPSEQAQGYQTEMYDVETQEAWPEPDPSEERSVESVGGFQVALQLEVVAVMTLSEPDGQQSESAEALPGSPTAGADSSGQADSAGDAGSPAPSESSWDLGMNSDSDSEPDASAFESRPTPTATGFAGWEAHTRGVGSRLLAKMGYQPGAGLGVDGAGIVEPIEVVVLPPGRGLGHADAERPVRSRRRRRGGGSGSQAAGGTGKAAPSVFDFLNTAISDSPRHESGSGDKASPAPSAKRHKPSHAAAVRADHDMERLRAELHRARAGLARNLNDPRLSAVYRGRIAACEQQMHTIAAQDAHNTRALERERMRKSMHKF</sequence>
<feature type="domain" description="G-patch" evidence="8">
    <location>
        <begin position="206"/>
        <end position="252"/>
    </location>
</feature>
<evidence type="ECO:0000256" key="7">
    <source>
        <dbReference type="SAM" id="MobiDB-lite"/>
    </source>
</evidence>
<protein>
    <recommendedName>
        <fullName evidence="8">G-patch domain-containing protein</fullName>
    </recommendedName>
</protein>
<name>A0ABR4N7P0_9FUNG</name>
<comment type="caution">
    <text evidence="9">The sequence shown here is derived from an EMBL/GenBank/DDBJ whole genome shotgun (WGS) entry which is preliminary data.</text>
</comment>
<feature type="region of interest" description="Disordered" evidence="7">
    <location>
        <begin position="130"/>
        <end position="204"/>
    </location>
</feature>
<dbReference type="SMART" id="SM00443">
    <property type="entry name" value="G_patch"/>
    <property type="match status" value="1"/>
</dbReference>
<keyword evidence="10" id="KW-1185">Reference proteome</keyword>
<dbReference type="InterPro" id="IPR000467">
    <property type="entry name" value="G_patch_dom"/>
</dbReference>
<feature type="compositionally biased region" description="Low complexity" evidence="7">
    <location>
        <begin position="147"/>
        <end position="170"/>
    </location>
</feature>
<organism evidence="9 10">
    <name type="scientific">Polyrhizophydium stewartii</name>
    <dbReference type="NCBI Taxonomy" id="2732419"/>
    <lineage>
        <taxon>Eukaryota</taxon>
        <taxon>Fungi</taxon>
        <taxon>Fungi incertae sedis</taxon>
        <taxon>Chytridiomycota</taxon>
        <taxon>Chytridiomycota incertae sedis</taxon>
        <taxon>Chytridiomycetes</taxon>
        <taxon>Rhizophydiales</taxon>
        <taxon>Rhizophydiales incertae sedis</taxon>
        <taxon>Polyrhizophydium</taxon>
    </lineage>
</organism>
<dbReference type="EMBL" id="JADGIZ020000023">
    <property type="protein sequence ID" value="KAL2915519.1"/>
    <property type="molecule type" value="Genomic_DNA"/>
</dbReference>
<keyword evidence="3" id="KW-0863">Zinc-finger</keyword>
<feature type="region of interest" description="Disordered" evidence="7">
    <location>
        <begin position="291"/>
        <end position="322"/>
    </location>
</feature>
<proteinExistence type="predicted"/>
<evidence type="ECO:0000256" key="5">
    <source>
        <dbReference type="ARBA" id="ARBA00023125"/>
    </source>
</evidence>
<dbReference type="PANTHER" id="PTHR46297">
    <property type="entry name" value="ZINC FINGER CCCH-TYPE WITH G PATCH DOMAIN-CONTAINING PROTEIN"/>
    <property type="match status" value="1"/>
</dbReference>
<feature type="compositionally biased region" description="Gly residues" evidence="7">
    <location>
        <begin position="265"/>
        <end position="276"/>
    </location>
</feature>
<gene>
    <name evidence="9" type="ORF">HK105_204921</name>
</gene>
<evidence type="ECO:0000256" key="2">
    <source>
        <dbReference type="ARBA" id="ARBA00022723"/>
    </source>
</evidence>
<evidence type="ECO:0000256" key="3">
    <source>
        <dbReference type="ARBA" id="ARBA00022771"/>
    </source>
</evidence>
<keyword evidence="5" id="KW-0238">DNA-binding</keyword>
<dbReference type="PANTHER" id="PTHR46297:SF1">
    <property type="entry name" value="ZINC FINGER CCCH-TYPE WITH G PATCH DOMAIN-CONTAINING PROTEIN"/>
    <property type="match status" value="1"/>
</dbReference>
<evidence type="ECO:0000256" key="6">
    <source>
        <dbReference type="ARBA" id="ARBA00023242"/>
    </source>
</evidence>
<evidence type="ECO:0000313" key="10">
    <source>
        <dbReference type="Proteomes" id="UP001527925"/>
    </source>
</evidence>
<keyword evidence="6" id="KW-0539">Nucleus</keyword>
<keyword evidence="4" id="KW-0862">Zinc</keyword>
<feature type="region of interest" description="Disordered" evidence="7">
    <location>
        <begin position="243"/>
        <end position="278"/>
    </location>
</feature>
<evidence type="ECO:0000256" key="1">
    <source>
        <dbReference type="ARBA" id="ARBA00004123"/>
    </source>
</evidence>
<keyword evidence="2" id="KW-0479">Metal-binding</keyword>
<accession>A0ABR4N7P0</accession>
<reference evidence="9 10" key="1">
    <citation type="submission" date="2023-09" db="EMBL/GenBank/DDBJ databases">
        <title>Pangenome analysis of Batrachochytrium dendrobatidis and related Chytrids.</title>
        <authorList>
            <person name="Yacoub M.N."/>
            <person name="Stajich J.E."/>
            <person name="James T.Y."/>
        </authorList>
    </citation>
    <scope>NUCLEOTIDE SEQUENCE [LARGE SCALE GENOMIC DNA]</scope>
    <source>
        <strain evidence="9 10">JEL0888</strain>
    </source>
</reference>
<comment type="subcellular location">
    <subcellularLocation>
        <location evidence="1">Nucleus</location>
    </subcellularLocation>
</comment>